<name>A0A0F9JUG9_9ZZZZ</name>
<gene>
    <name evidence="1" type="ORF">LCGC14_1484200</name>
</gene>
<evidence type="ECO:0000313" key="1">
    <source>
        <dbReference type="EMBL" id="KKM66136.1"/>
    </source>
</evidence>
<sequence>SGSGRHWQWLPGSVRCDLHSMSLAGYPSGSAGASAQIAGASAVCGTVSEPYLSGHQRPNVLLYYLLKGYTFGEAAGASTPMIGWMCMNIGDPLYTPLAVGKVKVLDTHKPTLAGGYPQVVPVRKGMADVYVKVLVADAPMPEMALCKIEFGLTADYGQSGDSGPGYFRRHRVHLPGLLAGKQYHYRVILTDPVGNVTVGKDRTFTTAKKAFPQYVLDTREIQMDEGGKATFTVKLLAKPGRKFLTNVSHVSGRHRLKVDKRKIWYDDTNFAKAVTVTLTSSADKTAQDQVTVLRIHDYNKLLVPVTLTVRITNTAPPRSFVVSPRMIEIDEGGSASFVVKLAAKPTQYVPVKLSAAGGDNDITFRPSGLTFLLSNWSVPQTVTVKSAPDADAYDDAKLIGISAKGLNGESVTVRVKDTGGAQSP</sequence>
<organism evidence="1">
    <name type="scientific">marine sediment metagenome</name>
    <dbReference type="NCBI Taxonomy" id="412755"/>
    <lineage>
        <taxon>unclassified sequences</taxon>
        <taxon>metagenomes</taxon>
        <taxon>ecological metagenomes</taxon>
    </lineage>
</organism>
<comment type="caution">
    <text evidence="1">The sequence shown here is derived from an EMBL/GenBank/DDBJ whole genome shotgun (WGS) entry which is preliminary data.</text>
</comment>
<feature type="non-terminal residue" evidence="1">
    <location>
        <position position="1"/>
    </location>
</feature>
<dbReference type="EMBL" id="LAZR01010593">
    <property type="protein sequence ID" value="KKM66136.1"/>
    <property type="molecule type" value="Genomic_DNA"/>
</dbReference>
<accession>A0A0F9JUG9</accession>
<dbReference type="AlphaFoldDB" id="A0A0F9JUG9"/>
<protein>
    <submittedName>
        <fullName evidence="1">Uncharacterized protein</fullName>
    </submittedName>
</protein>
<reference evidence="1" key="1">
    <citation type="journal article" date="2015" name="Nature">
        <title>Complex archaea that bridge the gap between prokaryotes and eukaryotes.</title>
        <authorList>
            <person name="Spang A."/>
            <person name="Saw J.H."/>
            <person name="Jorgensen S.L."/>
            <person name="Zaremba-Niedzwiedzka K."/>
            <person name="Martijn J."/>
            <person name="Lind A.E."/>
            <person name="van Eijk R."/>
            <person name="Schleper C."/>
            <person name="Guy L."/>
            <person name="Ettema T.J."/>
        </authorList>
    </citation>
    <scope>NUCLEOTIDE SEQUENCE</scope>
</reference>
<proteinExistence type="predicted"/>